<protein>
    <submittedName>
        <fullName evidence="1">Histidine phosphatase family protein</fullName>
    </submittedName>
</protein>
<accession>A0AAP2CJX2</accession>
<dbReference type="InterPro" id="IPR013078">
    <property type="entry name" value="His_Pase_superF_clade-1"/>
</dbReference>
<dbReference type="AlphaFoldDB" id="A0AAP2CJX2"/>
<dbReference type="SUPFAM" id="SSF53254">
    <property type="entry name" value="Phosphoglycerate mutase-like"/>
    <property type="match status" value="1"/>
</dbReference>
<dbReference type="Proteomes" id="UP001315686">
    <property type="component" value="Unassembled WGS sequence"/>
</dbReference>
<dbReference type="Gene3D" id="3.40.50.1240">
    <property type="entry name" value="Phosphoglycerate mutase-like"/>
    <property type="match status" value="1"/>
</dbReference>
<dbReference type="RefSeq" id="WP_327792020.1">
    <property type="nucleotide sequence ID" value="NZ_JADQAZ010000001.1"/>
</dbReference>
<gene>
    <name evidence="1" type="ORF">IV417_00220</name>
</gene>
<dbReference type="CDD" id="cd07067">
    <property type="entry name" value="HP_PGM_like"/>
    <property type="match status" value="1"/>
</dbReference>
<dbReference type="EMBL" id="JADQAZ010000001">
    <property type="protein sequence ID" value="MBT0955794.1"/>
    <property type="molecule type" value="Genomic_DNA"/>
</dbReference>
<evidence type="ECO:0000313" key="1">
    <source>
        <dbReference type="EMBL" id="MBT0955794.1"/>
    </source>
</evidence>
<organism evidence="1 2">
    <name type="scientific">Harenicola maris</name>
    <dbReference type="NCBI Taxonomy" id="2841044"/>
    <lineage>
        <taxon>Bacteria</taxon>
        <taxon>Pseudomonadati</taxon>
        <taxon>Pseudomonadota</taxon>
        <taxon>Alphaproteobacteria</taxon>
        <taxon>Rhodobacterales</taxon>
        <taxon>Paracoccaceae</taxon>
        <taxon>Harenicola</taxon>
    </lineage>
</organism>
<keyword evidence="2" id="KW-1185">Reference proteome</keyword>
<dbReference type="Pfam" id="PF00300">
    <property type="entry name" value="His_Phos_1"/>
    <property type="match status" value="1"/>
</dbReference>
<comment type="caution">
    <text evidence="1">The sequence shown here is derived from an EMBL/GenBank/DDBJ whole genome shotgun (WGS) entry which is preliminary data.</text>
</comment>
<dbReference type="PANTHER" id="PTHR47623:SF1">
    <property type="entry name" value="OS09G0287300 PROTEIN"/>
    <property type="match status" value="1"/>
</dbReference>
<reference evidence="1 2" key="1">
    <citation type="journal article" date="2021" name="Arch. Microbiol.">
        <title>Harenicola maris gen. nov., sp. nov. isolated from the Sea of Japan shallow sediments.</title>
        <authorList>
            <person name="Romanenko L.A."/>
            <person name="Kurilenko V.V."/>
            <person name="Chernysheva N.Y."/>
            <person name="Tekutyeva L.A."/>
            <person name="Velansky P.V."/>
            <person name="Svetashev V.I."/>
            <person name="Isaeva M.P."/>
        </authorList>
    </citation>
    <scope>NUCLEOTIDE SEQUENCE [LARGE SCALE GENOMIC DNA]</scope>
    <source>
        <strain evidence="1 2">KMM 3653</strain>
    </source>
</reference>
<dbReference type="PANTHER" id="PTHR47623">
    <property type="entry name" value="OS09G0287300 PROTEIN"/>
    <property type="match status" value="1"/>
</dbReference>
<sequence>MKTLLLLRHAKSSWDDFTLDDHDRPLNARGRAGAKAIGDWLRAENIAPQRVLCSTAKRTVETWEGLGLTSDIKFVPSFYHAHPEAMQKHLGRESAETVMLIGHNPGMAALADQLIAEPPKHPRFFDFPTASLAVVDFDAAGWDSIKARSGTARAFVTPADLKTG</sequence>
<evidence type="ECO:0000313" key="2">
    <source>
        <dbReference type="Proteomes" id="UP001315686"/>
    </source>
</evidence>
<name>A0AAP2CJX2_9RHOB</name>
<proteinExistence type="predicted"/>
<dbReference type="InterPro" id="IPR029033">
    <property type="entry name" value="His_PPase_superfam"/>
</dbReference>
<dbReference type="SMART" id="SM00855">
    <property type="entry name" value="PGAM"/>
    <property type="match status" value="1"/>
</dbReference>